<sequence length="162" mass="18289">MAAKRNLPTWMVASDHKNEQIKESLKRKAEVGKKCIKRMMYWMNERELVEAAVSVLSRDNREPAPAERRAPLNTETSLIPDTDHKETTDSDVSDPALDYAEQETVPYNEPLKERCSSASESSGEQPVALPTGLDKKAESKEDNCQNNPDHEALQVLQDIFFS</sequence>
<proteinExistence type="predicted"/>
<name>A0AA88SPD1_TACVA</name>
<reference evidence="2" key="1">
    <citation type="submission" date="2023-08" db="EMBL/GenBank/DDBJ databases">
        <title>Pelteobagrus vachellii genome.</title>
        <authorList>
            <person name="Liu H."/>
        </authorList>
    </citation>
    <scope>NUCLEOTIDE SEQUENCE</scope>
    <source>
        <strain evidence="2">PRFRI_2022a</strain>
        <tissue evidence="2">Muscle</tissue>
    </source>
</reference>
<feature type="compositionally biased region" description="Basic and acidic residues" evidence="1">
    <location>
        <begin position="58"/>
        <end position="70"/>
    </location>
</feature>
<protein>
    <submittedName>
        <fullName evidence="2">Uncharacterized protein</fullName>
    </submittedName>
</protein>
<evidence type="ECO:0000256" key="1">
    <source>
        <dbReference type="SAM" id="MobiDB-lite"/>
    </source>
</evidence>
<evidence type="ECO:0000313" key="2">
    <source>
        <dbReference type="EMBL" id="KAK2838503.1"/>
    </source>
</evidence>
<dbReference type="AlphaFoldDB" id="A0AA88SPD1"/>
<dbReference type="Proteomes" id="UP001187315">
    <property type="component" value="Unassembled WGS sequence"/>
</dbReference>
<dbReference type="EMBL" id="JAVHJS010000013">
    <property type="protein sequence ID" value="KAK2838503.1"/>
    <property type="molecule type" value="Genomic_DNA"/>
</dbReference>
<organism evidence="2 3">
    <name type="scientific">Tachysurus vachellii</name>
    <name type="common">Darkbarbel catfish</name>
    <name type="synonym">Pelteobagrus vachellii</name>
    <dbReference type="NCBI Taxonomy" id="175792"/>
    <lineage>
        <taxon>Eukaryota</taxon>
        <taxon>Metazoa</taxon>
        <taxon>Chordata</taxon>
        <taxon>Craniata</taxon>
        <taxon>Vertebrata</taxon>
        <taxon>Euteleostomi</taxon>
        <taxon>Actinopterygii</taxon>
        <taxon>Neopterygii</taxon>
        <taxon>Teleostei</taxon>
        <taxon>Ostariophysi</taxon>
        <taxon>Siluriformes</taxon>
        <taxon>Bagridae</taxon>
        <taxon>Tachysurus</taxon>
    </lineage>
</organism>
<gene>
    <name evidence="2" type="ORF">Q7C36_013317</name>
</gene>
<comment type="caution">
    <text evidence="2">The sequence shown here is derived from an EMBL/GenBank/DDBJ whole genome shotgun (WGS) entry which is preliminary data.</text>
</comment>
<feature type="compositionally biased region" description="Basic and acidic residues" evidence="1">
    <location>
        <begin position="133"/>
        <end position="149"/>
    </location>
</feature>
<keyword evidence="3" id="KW-1185">Reference proteome</keyword>
<feature type="region of interest" description="Disordered" evidence="1">
    <location>
        <begin position="56"/>
        <end position="149"/>
    </location>
</feature>
<accession>A0AA88SPD1</accession>
<evidence type="ECO:0000313" key="3">
    <source>
        <dbReference type="Proteomes" id="UP001187315"/>
    </source>
</evidence>